<keyword evidence="11" id="KW-1185">Reference proteome</keyword>
<dbReference type="Pfam" id="PF08118">
    <property type="entry name" value="MDM31_MDM32"/>
    <property type="match status" value="1"/>
</dbReference>
<evidence type="ECO:0000256" key="9">
    <source>
        <dbReference type="ARBA" id="ARBA00025191"/>
    </source>
</evidence>
<dbReference type="GO" id="GO:0007005">
    <property type="term" value="P:mitochondrion organization"/>
    <property type="evidence" value="ECO:0007669"/>
    <property type="project" value="InterPro"/>
</dbReference>
<name>A0A9P7AFT7_9AGAM</name>
<accession>A0A9P7AFT7</accession>
<evidence type="ECO:0000256" key="7">
    <source>
        <dbReference type="ARBA" id="ARBA00023128"/>
    </source>
</evidence>
<comment type="subcellular location">
    <subcellularLocation>
        <location evidence="1">Mitochondrion inner membrane</location>
    </subcellularLocation>
</comment>
<comment type="function">
    <text evidence="9">Involved in the organization of the mitochondrial membranes and the global structure of the mitochondria. Also required for mitochondrial distribution and mobility as well as for the maintenance of mitochondrial DNA nucleoids structures.</text>
</comment>
<dbReference type="OrthoDB" id="17678at2759"/>
<comment type="caution">
    <text evidence="10">The sequence shown here is derived from an EMBL/GenBank/DDBJ whole genome shotgun (WGS) entry which is preliminary data.</text>
</comment>
<keyword evidence="5" id="KW-0809">Transit peptide</keyword>
<dbReference type="InterPro" id="IPR012571">
    <property type="entry name" value="Mdm31/Mdm32"/>
</dbReference>
<evidence type="ECO:0000256" key="5">
    <source>
        <dbReference type="ARBA" id="ARBA00022946"/>
    </source>
</evidence>
<evidence type="ECO:0000256" key="6">
    <source>
        <dbReference type="ARBA" id="ARBA00022989"/>
    </source>
</evidence>
<sequence>MVPNEPTSGYWSEHIAEYLARAIIIYLTSETGVTVIFESLSFLNGRTLASPSKMTLEGGPLSWIMSGKVDAVLDIKFPRDAEDEFALNAILGELAYAIITAATASLPVEKMPGQRELAQPLLTAPTTDNESEANEDCEYLSGVFAIPLKLT</sequence>
<evidence type="ECO:0000313" key="11">
    <source>
        <dbReference type="Proteomes" id="UP000719766"/>
    </source>
</evidence>
<dbReference type="Proteomes" id="UP000719766">
    <property type="component" value="Unassembled WGS sequence"/>
</dbReference>
<keyword evidence="4" id="KW-0999">Mitochondrion inner membrane</keyword>
<gene>
    <name evidence="10" type="ORF">HD556DRAFT_1496924</name>
</gene>
<keyword evidence="3" id="KW-0812">Transmembrane</keyword>
<dbReference type="EMBL" id="JABBWE010000067">
    <property type="protein sequence ID" value="KAG1788569.1"/>
    <property type="molecule type" value="Genomic_DNA"/>
</dbReference>
<dbReference type="GeneID" id="64602667"/>
<dbReference type="RefSeq" id="XP_041155767.1">
    <property type="nucleotide sequence ID" value="XM_041308903.1"/>
</dbReference>
<evidence type="ECO:0000256" key="1">
    <source>
        <dbReference type="ARBA" id="ARBA00004273"/>
    </source>
</evidence>
<keyword evidence="8" id="KW-0472">Membrane</keyword>
<evidence type="ECO:0000256" key="2">
    <source>
        <dbReference type="ARBA" id="ARBA00005687"/>
    </source>
</evidence>
<keyword evidence="7" id="KW-0496">Mitochondrion</keyword>
<evidence type="ECO:0000313" key="10">
    <source>
        <dbReference type="EMBL" id="KAG1788569.1"/>
    </source>
</evidence>
<evidence type="ECO:0000256" key="8">
    <source>
        <dbReference type="ARBA" id="ARBA00023136"/>
    </source>
</evidence>
<dbReference type="GO" id="GO:0005743">
    <property type="term" value="C:mitochondrial inner membrane"/>
    <property type="evidence" value="ECO:0007669"/>
    <property type="project" value="UniProtKB-SubCell"/>
</dbReference>
<dbReference type="AlphaFoldDB" id="A0A9P7AFT7"/>
<evidence type="ECO:0000256" key="4">
    <source>
        <dbReference type="ARBA" id="ARBA00022792"/>
    </source>
</evidence>
<organism evidence="10 11">
    <name type="scientific">Suillus plorans</name>
    <dbReference type="NCBI Taxonomy" id="116603"/>
    <lineage>
        <taxon>Eukaryota</taxon>
        <taxon>Fungi</taxon>
        <taxon>Dikarya</taxon>
        <taxon>Basidiomycota</taxon>
        <taxon>Agaricomycotina</taxon>
        <taxon>Agaricomycetes</taxon>
        <taxon>Agaricomycetidae</taxon>
        <taxon>Boletales</taxon>
        <taxon>Suillineae</taxon>
        <taxon>Suillaceae</taxon>
        <taxon>Suillus</taxon>
    </lineage>
</organism>
<proteinExistence type="inferred from homology"/>
<dbReference type="GO" id="GO:0000001">
    <property type="term" value="P:mitochondrion inheritance"/>
    <property type="evidence" value="ECO:0007669"/>
    <property type="project" value="InterPro"/>
</dbReference>
<comment type="similarity">
    <text evidence="2">Belongs to the MDM31/MDM32 family.</text>
</comment>
<keyword evidence="6" id="KW-1133">Transmembrane helix</keyword>
<evidence type="ECO:0000256" key="3">
    <source>
        <dbReference type="ARBA" id="ARBA00022692"/>
    </source>
</evidence>
<reference evidence="10" key="1">
    <citation type="journal article" date="2020" name="New Phytol.">
        <title>Comparative genomics reveals dynamic genome evolution in host specialist ectomycorrhizal fungi.</title>
        <authorList>
            <person name="Lofgren L.A."/>
            <person name="Nguyen N.H."/>
            <person name="Vilgalys R."/>
            <person name="Ruytinx J."/>
            <person name="Liao H.L."/>
            <person name="Branco S."/>
            <person name="Kuo A."/>
            <person name="LaButti K."/>
            <person name="Lipzen A."/>
            <person name="Andreopoulos W."/>
            <person name="Pangilinan J."/>
            <person name="Riley R."/>
            <person name="Hundley H."/>
            <person name="Na H."/>
            <person name="Barry K."/>
            <person name="Grigoriev I.V."/>
            <person name="Stajich J.E."/>
            <person name="Kennedy P.G."/>
        </authorList>
    </citation>
    <scope>NUCLEOTIDE SEQUENCE</scope>
    <source>
        <strain evidence="10">S12</strain>
    </source>
</reference>
<protein>
    <submittedName>
        <fullName evidence="10">Uncharacterized protein</fullName>
    </submittedName>
</protein>